<protein>
    <recommendedName>
        <fullName evidence="1">HTH marR-type domain-containing protein</fullName>
    </recommendedName>
</protein>
<dbReference type="AlphaFoldDB" id="A0A154LBC5"/>
<dbReference type="GO" id="GO:0006950">
    <property type="term" value="P:response to stress"/>
    <property type="evidence" value="ECO:0007669"/>
    <property type="project" value="TreeGrafter"/>
</dbReference>
<evidence type="ECO:0000313" key="2">
    <source>
        <dbReference type="EMBL" id="KZB68988.1"/>
    </source>
</evidence>
<dbReference type="Gene3D" id="1.10.10.10">
    <property type="entry name" value="Winged helix-like DNA-binding domain superfamily/Winged helix DNA-binding domain"/>
    <property type="match status" value="1"/>
</dbReference>
<dbReference type="Proteomes" id="UP000076335">
    <property type="component" value="Unassembled WGS sequence"/>
</dbReference>
<dbReference type="SMART" id="SM00347">
    <property type="entry name" value="HTH_MARR"/>
    <property type="match status" value="1"/>
</dbReference>
<dbReference type="PANTHER" id="PTHR33164">
    <property type="entry name" value="TRANSCRIPTIONAL REGULATOR, MARR FAMILY"/>
    <property type="match status" value="1"/>
</dbReference>
<dbReference type="InterPro" id="IPR000835">
    <property type="entry name" value="HTH_MarR-typ"/>
</dbReference>
<dbReference type="PANTHER" id="PTHR33164:SF43">
    <property type="entry name" value="HTH-TYPE TRANSCRIPTIONAL REPRESSOR YETL"/>
    <property type="match status" value="1"/>
</dbReference>
<dbReference type="GO" id="GO:0003700">
    <property type="term" value="F:DNA-binding transcription factor activity"/>
    <property type="evidence" value="ECO:0007669"/>
    <property type="project" value="InterPro"/>
</dbReference>
<name>A0A154LBC5_9PROT</name>
<dbReference type="InterPro" id="IPR036390">
    <property type="entry name" value="WH_DNA-bd_sf"/>
</dbReference>
<evidence type="ECO:0000313" key="3">
    <source>
        <dbReference type="Proteomes" id="UP000076335"/>
    </source>
</evidence>
<dbReference type="RefSeq" id="WP_062947922.1">
    <property type="nucleotide sequence ID" value="NZ_LPVY01000002.1"/>
</dbReference>
<feature type="domain" description="HTH marR-type" evidence="1">
    <location>
        <begin position="4"/>
        <end position="136"/>
    </location>
</feature>
<dbReference type="PROSITE" id="PS50995">
    <property type="entry name" value="HTH_MARR_2"/>
    <property type="match status" value="1"/>
</dbReference>
<organism evidence="2 3">
    <name type="scientific">Thalassospira lucentensis</name>
    <dbReference type="NCBI Taxonomy" id="168935"/>
    <lineage>
        <taxon>Bacteria</taxon>
        <taxon>Pseudomonadati</taxon>
        <taxon>Pseudomonadota</taxon>
        <taxon>Alphaproteobacteria</taxon>
        <taxon>Rhodospirillales</taxon>
        <taxon>Thalassospiraceae</taxon>
        <taxon>Thalassospira</taxon>
    </lineage>
</organism>
<gene>
    <name evidence="2" type="ORF">AUP42_08770</name>
</gene>
<dbReference type="PRINTS" id="PR00598">
    <property type="entry name" value="HTHMARR"/>
</dbReference>
<dbReference type="InterPro" id="IPR039422">
    <property type="entry name" value="MarR/SlyA-like"/>
</dbReference>
<dbReference type="SUPFAM" id="SSF46785">
    <property type="entry name" value="Winged helix' DNA-binding domain"/>
    <property type="match status" value="1"/>
</dbReference>
<proteinExistence type="predicted"/>
<evidence type="ECO:0000259" key="1">
    <source>
        <dbReference type="PROSITE" id="PS50995"/>
    </source>
</evidence>
<accession>A0A154LBC5</accession>
<comment type="caution">
    <text evidence="2">The sequence shown here is derived from an EMBL/GenBank/DDBJ whole genome shotgun (WGS) entry which is preliminary data.</text>
</comment>
<dbReference type="Pfam" id="PF12802">
    <property type="entry name" value="MarR_2"/>
    <property type="match status" value="1"/>
</dbReference>
<sequence length="136" mass="15110">MPLSGRFCFVLQRINRVISRRFNSVLQPIGITGSQLMILDAIGLDSDLRQKDLAELLGKDHATITANLAPLVRRGLVVRDEDRKDRRAHRIELTPDGASLLGQARELVEGFEADLGCRISGEHALVELCRALNRLS</sequence>
<reference evidence="2 3" key="1">
    <citation type="submission" date="2015-12" db="EMBL/GenBank/DDBJ databases">
        <title>Genome sequence of Thalassospira lucentensis MCCC 1A02072.</title>
        <authorList>
            <person name="Lu L."/>
            <person name="Lai Q."/>
            <person name="Shao Z."/>
            <person name="Qian P."/>
        </authorList>
    </citation>
    <scope>NUCLEOTIDE SEQUENCE [LARGE SCALE GENOMIC DNA]</scope>
    <source>
        <strain evidence="2 3">MCCC 1A02072</strain>
    </source>
</reference>
<dbReference type="InterPro" id="IPR036388">
    <property type="entry name" value="WH-like_DNA-bd_sf"/>
</dbReference>
<dbReference type="EMBL" id="LPVY01000002">
    <property type="protein sequence ID" value="KZB68988.1"/>
    <property type="molecule type" value="Genomic_DNA"/>
</dbReference>